<organism evidence="2 3">
    <name type="scientific">Pseudonocardia nematodicida</name>
    <dbReference type="NCBI Taxonomy" id="1206997"/>
    <lineage>
        <taxon>Bacteria</taxon>
        <taxon>Bacillati</taxon>
        <taxon>Actinomycetota</taxon>
        <taxon>Actinomycetes</taxon>
        <taxon>Pseudonocardiales</taxon>
        <taxon>Pseudonocardiaceae</taxon>
        <taxon>Pseudonocardia</taxon>
    </lineage>
</organism>
<accession>A0ABV1KA31</accession>
<evidence type="ECO:0000313" key="2">
    <source>
        <dbReference type="EMBL" id="MEQ3551337.1"/>
    </source>
</evidence>
<feature type="compositionally biased region" description="Basic residues" evidence="1">
    <location>
        <begin position="1"/>
        <end position="11"/>
    </location>
</feature>
<protein>
    <submittedName>
        <fullName evidence="2">Uncharacterized protein</fullName>
    </submittedName>
</protein>
<proteinExistence type="predicted"/>
<name>A0ABV1KA31_9PSEU</name>
<reference evidence="2 3" key="1">
    <citation type="submission" date="2024-03" db="EMBL/GenBank/DDBJ databases">
        <title>Draft genome sequence of Pseudonocardia nematodicida JCM 31783.</title>
        <authorList>
            <person name="Butdee W."/>
            <person name="Duangmal K."/>
        </authorList>
    </citation>
    <scope>NUCLEOTIDE SEQUENCE [LARGE SCALE GENOMIC DNA]</scope>
    <source>
        <strain evidence="2 3">JCM 31783</strain>
    </source>
</reference>
<dbReference type="Proteomes" id="UP001494902">
    <property type="component" value="Unassembled WGS sequence"/>
</dbReference>
<evidence type="ECO:0000313" key="3">
    <source>
        <dbReference type="Proteomes" id="UP001494902"/>
    </source>
</evidence>
<feature type="compositionally biased region" description="Basic and acidic residues" evidence="1">
    <location>
        <begin position="38"/>
        <end position="74"/>
    </location>
</feature>
<feature type="region of interest" description="Disordered" evidence="1">
    <location>
        <begin position="1"/>
        <end position="78"/>
    </location>
</feature>
<keyword evidence="3" id="KW-1185">Reference proteome</keyword>
<sequence>MGKKKDKRDKKNRNDSGRAVTATTSAGSPDEQPAVPPGEDRRSVLERRRDELQTRSHAVEDAERDLQRAQEDLHNNAIASRQQEQALDAALERVAGVEKALKTSSKQHKQLRSAQTQARTALDDARRAAAVAEAKYEKAVLKEIVRREKVVDLTVHSH</sequence>
<dbReference type="EMBL" id="JBEDNQ010000004">
    <property type="protein sequence ID" value="MEQ3551337.1"/>
    <property type="molecule type" value="Genomic_DNA"/>
</dbReference>
<gene>
    <name evidence="2" type="ORF">WIS52_12730</name>
</gene>
<comment type="caution">
    <text evidence="2">The sequence shown here is derived from an EMBL/GenBank/DDBJ whole genome shotgun (WGS) entry which is preliminary data.</text>
</comment>
<dbReference type="RefSeq" id="WP_349298400.1">
    <property type="nucleotide sequence ID" value="NZ_JBEDNQ010000004.1"/>
</dbReference>
<evidence type="ECO:0000256" key="1">
    <source>
        <dbReference type="SAM" id="MobiDB-lite"/>
    </source>
</evidence>